<reference evidence="2 3" key="1">
    <citation type="submission" date="2020-05" db="EMBL/GenBank/DDBJ databases">
        <authorList>
            <person name="Petersen J."/>
            <person name="Sayavedra L."/>
        </authorList>
    </citation>
    <scope>NUCLEOTIDE SEQUENCE [LARGE SCALE GENOMIC DNA]</scope>
    <source>
        <strain evidence="2">B azoricus SOX ET2 1586I</strain>
    </source>
</reference>
<evidence type="ECO:0000313" key="3">
    <source>
        <dbReference type="Proteomes" id="UP000626656"/>
    </source>
</evidence>
<protein>
    <submittedName>
        <fullName evidence="2">Uncharacterized protein</fullName>
    </submittedName>
</protein>
<dbReference type="EMBL" id="CAHJWF010000540">
    <property type="protein sequence ID" value="CAB5508137.1"/>
    <property type="molecule type" value="Genomic_DNA"/>
</dbReference>
<organism evidence="2 3">
    <name type="scientific">Bathymodiolus thermophilus thioautotrophic gill symbiont</name>
    <dbReference type="NCBI Taxonomy" id="2360"/>
    <lineage>
        <taxon>Bacteria</taxon>
        <taxon>Pseudomonadati</taxon>
        <taxon>Pseudomonadota</taxon>
        <taxon>Gammaproteobacteria</taxon>
        <taxon>sulfur-oxidizing symbionts</taxon>
    </lineage>
</organism>
<sequence length="59" mass="6841">MRGLVAFGFHLMGETVFWFKSLCQLGFVCFFLVFIFGLGLDIFKIFNFQEGIIQNIINL</sequence>
<accession>A0ABM8MBK5</accession>
<keyword evidence="1" id="KW-1133">Transmembrane helix</keyword>
<keyword evidence="3" id="KW-1185">Reference proteome</keyword>
<evidence type="ECO:0000313" key="2">
    <source>
        <dbReference type="EMBL" id="CAB5508137.1"/>
    </source>
</evidence>
<name>A0ABM8MBK5_9GAMM</name>
<proteinExistence type="predicted"/>
<gene>
    <name evidence="2" type="ORF">AZO1586I_2412</name>
</gene>
<keyword evidence="1" id="KW-0472">Membrane</keyword>
<comment type="caution">
    <text evidence="2">The sequence shown here is derived from an EMBL/GenBank/DDBJ whole genome shotgun (WGS) entry which is preliminary data.</text>
</comment>
<evidence type="ECO:0000256" key="1">
    <source>
        <dbReference type="SAM" id="Phobius"/>
    </source>
</evidence>
<dbReference type="Proteomes" id="UP000626656">
    <property type="component" value="Unassembled WGS sequence"/>
</dbReference>
<feature type="transmembrane region" description="Helical" evidence="1">
    <location>
        <begin position="17"/>
        <end position="40"/>
    </location>
</feature>
<keyword evidence="1" id="KW-0812">Transmembrane</keyword>